<dbReference type="InterPro" id="IPR001267">
    <property type="entry name" value="Thymidine_kinase"/>
</dbReference>
<evidence type="ECO:0000256" key="1">
    <source>
        <dbReference type="ARBA" id="ARBA00022679"/>
    </source>
</evidence>
<dbReference type="Pfam" id="PF00265">
    <property type="entry name" value="TK"/>
    <property type="match status" value="1"/>
</dbReference>
<reference evidence="5" key="1">
    <citation type="submission" date="2018-10" db="EMBL/GenBank/DDBJ databases">
        <title>Hidden diversity of soil giant viruses.</title>
        <authorList>
            <person name="Schulz F."/>
            <person name="Alteio L."/>
            <person name="Goudeau D."/>
            <person name="Ryan E.M."/>
            <person name="Malmstrom R.R."/>
            <person name="Blanchard J."/>
            <person name="Woyke T."/>
        </authorList>
    </citation>
    <scope>NUCLEOTIDE SEQUENCE</scope>
    <source>
        <strain evidence="5">TEV1</strain>
    </source>
</reference>
<accession>A0A3G4ZNL9</accession>
<evidence type="ECO:0000256" key="3">
    <source>
        <dbReference type="ARBA" id="ARBA00022777"/>
    </source>
</evidence>
<proteinExistence type="predicted"/>
<protein>
    <submittedName>
        <fullName evidence="5">Thymidine kinase</fullName>
    </submittedName>
</protein>
<evidence type="ECO:0000313" key="5">
    <source>
        <dbReference type="EMBL" id="AYV75571.1"/>
    </source>
</evidence>
<keyword evidence="2" id="KW-0547">Nucleotide-binding</keyword>
<dbReference type="GO" id="GO:0005524">
    <property type="term" value="F:ATP binding"/>
    <property type="evidence" value="ECO:0007669"/>
    <property type="project" value="UniProtKB-KW"/>
</dbReference>
<keyword evidence="1" id="KW-0808">Transferase</keyword>
<dbReference type="EMBL" id="MK071980">
    <property type="protein sequence ID" value="AYV75571.1"/>
    <property type="molecule type" value="Genomic_DNA"/>
</dbReference>
<evidence type="ECO:0000256" key="4">
    <source>
        <dbReference type="ARBA" id="ARBA00022840"/>
    </source>
</evidence>
<dbReference type="Gene3D" id="3.30.60.20">
    <property type="match status" value="1"/>
</dbReference>
<gene>
    <name evidence="5" type="ORF">Terrestrivirus2_79</name>
</gene>
<evidence type="ECO:0000256" key="2">
    <source>
        <dbReference type="ARBA" id="ARBA00022741"/>
    </source>
</evidence>
<keyword evidence="3 5" id="KW-0418">Kinase</keyword>
<name>A0A3G4ZNL9_9VIRU</name>
<organism evidence="5">
    <name type="scientific">Terrestrivirus sp</name>
    <dbReference type="NCBI Taxonomy" id="2487775"/>
    <lineage>
        <taxon>Viruses</taxon>
        <taxon>Varidnaviria</taxon>
        <taxon>Bamfordvirae</taxon>
        <taxon>Nucleocytoviricota</taxon>
        <taxon>Megaviricetes</taxon>
        <taxon>Imitervirales</taxon>
        <taxon>Mimiviridae</taxon>
        <taxon>Klosneuvirinae</taxon>
    </lineage>
</organism>
<keyword evidence="4" id="KW-0067">ATP-binding</keyword>
<sequence length="78" mass="8777">MNELISLCDSVEKLTAFCDVCSDGTPALFSWNTTTNQAKIQIGIYYLPVCRKHLNELSSLNKVVESNNMNNDNILYCN</sequence>
<dbReference type="GO" id="GO:0004797">
    <property type="term" value="F:thymidine kinase activity"/>
    <property type="evidence" value="ECO:0007669"/>
    <property type="project" value="InterPro"/>
</dbReference>